<keyword evidence="3" id="KW-1185">Reference proteome</keyword>
<accession>A0ABT7DJ32</accession>
<gene>
    <name evidence="2" type="ORF">QNJ86_01795</name>
</gene>
<name>A0ABT7DJ32_9ACTN</name>
<comment type="caution">
    <text evidence="2">The sequence shown here is derived from an EMBL/GenBank/DDBJ whole genome shotgun (WGS) entry which is preliminary data.</text>
</comment>
<feature type="transmembrane region" description="Helical" evidence="1">
    <location>
        <begin position="96"/>
        <end position="118"/>
    </location>
</feature>
<dbReference type="RefSeq" id="WP_283830859.1">
    <property type="nucleotide sequence ID" value="NZ_JASJEU010000003.1"/>
</dbReference>
<evidence type="ECO:0008006" key="4">
    <source>
        <dbReference type="Google" id="ProtNLM"/>
    </source>
</evidence>
<keyword evidence="1" id="KW-0812">Transmembrane</keyword>
<proteinExistence type="predicted"/>
<evidence type="ECO:0000313" key="2">
    <source>
        <dbReference type="EMBL" id="MDJ1649527.1"/>
    </source>
</evidence>
<evidence type="ECO:0000256" key="1">
    <source>
        <dbReference type="SAM" id="Phobius"/>
    </source>
</evidence>
<keyword evidence="1" id="KW-0472">Membrane</keyword>
<evidence type="ECO:0000313" key="3">
    <source>
        <dbReference type="Proteomes" id="UP001232750"/>
    </source>
</evidence>
<reference evidence="2 3" key="1">
    <citation type="submission" date="2023-05" db="EMBL/GenBank/DDBJ databases">
        <title>Gordonibacter KGMB12511T sp. nov., isolated from faeces of healthy Korean.</title>
        <authorList>
            <person name="Kim H.S."/>
            <person name="Kim J.-S."/>
            <person name="Suh M.K."/>
            <person name="Eom M.K."/>
            <person name="Do H.E."/>
            <person name="Lee J.-S."/>
        </authorList>
    </citation>
    <scope>NUCLEOTIDE SEQUENCE [LARGE SCALE GENOMIC DNA]</scope>
    <source>
        <strain evidence="2 3">KGMB12511</strain>
    </source>
</reference>
<sequence length="119" mass="13558">MSLVLNIPQERELRRLIDYERATCSVEGELVYRCAFPFRPDDELQTELIERGALATKTEGRRGTIVVITSEGYSYFLEKARAERERVRREKRDARLMAFAAVLGAACVVVGFLLGRFVA</sequence>
<dbReference type="Proteomes" id="UP001232750">
    <property type="component" value="Unassembled WGS sequence"/>
</dbReference>
<organism evidence="2 3">
    <name type="scientific">Gordonibacter faecis</name>
    <dbReference type="NCBI Taxonomy" id="3047475"/>
    <lineage>
        <taxon>Bacteria</taxon>
        <taxon>Bacillati</taxon>
        <taxon>Actinomycetota</taxon>
        <taxon>Coriobacteriia</taxon>
        <taxon>Eggerthellales</taxon>
        <taxon>Eggerthellaceae</taxon>
        <taxon>Gordonibacter</taxon>
    </lineage>
</organism>
<protein>
    <recommendedName>
        <fullName evidence="4">Translation initiation factor 2</fullName>
    </recommendedName>
</protein>
<dbReference type="EMBL" id="JASJEU010000003">
    <property type="protein sequence ID" value="MDJ1649527.1"/>
    <property type="molecule type" value="Genomic_DNA"/>
</dbReference>
<keyword evidence="1" id="KW-1133">Transmembrane helix</keyword>